<keyword evidence="2" id="KW-1133">Transmembrane helix</keyword>
<feature type="compositionally biased region" description="Low complexity" evidence="1">
    <location>
        <begin position="346"/>
        <end position="377"/>
    </location>
</feature>
<evidence type="ECO:0000256" key="3">
    <source>
        <dbReference type="SAM" id="SignalP"/>
    </source>
</evidence>
<feature type="signal peptide" evidence="3">
    <location>
        <begin position="1"/>
        <end position="21"/>
    </location>
</feature>
<proteinExistence type="predicted"/>
<keyword evidence="2" id="KW-0472">Membrane</keyword>
<protein>
    <submittedName>
        <fullName evidence="4">Uncharacterized protein</fullName>
    </submittedName>
</protein>
<sequence>MNVINLYFFPILLVVTSHVLSEESLFNVEQSEGSRIETVGSTGAQRVNFTWTRTVEIASWIQAALKCQTFGGSLPRASEMRYFYKTLRSDDVPLRNQKQSNNLTVFGVNFYLADVLEATMDYPNTESGERMCLVVEKRPNAHLNLAEVSAVRSCTTPVNLVVCRFALDATGVQILGRDIDDVSNFRKPVPCDSQVNDFSQAGPQPSWIIELKKRAEFQDHHVCFEPTVFYVVCVLCGLVVILTLLTSVALAFRMRLLTRRLKRARNRGDFLIGAPSVTGSETGIGQTGENVNLDGLETTGSMDILADSAFFRAPGSGPQGSYKQAIIQDGYQKLANGSGRTGARTVRGVVSGSPWSSGRGSGASARKSHSRGGSSMN</sequence>
<dbReference type="EMBL" id="LUCM01009883">
    <property type="protein sequence ID" value="KAA0186219.1"/>
    <property type="molecule type" value="Genomic_DNA"/>
</dbReference>
<feature type="region of interest" description="Disordered" evidence="1">
    <location>
        <begin position="337"/>
        <end position="377"/>
    </location>
</feature>
<dbReference type="OrthoDB" id="6285068at2759"/>
<feature type="transmembrane region" description="Helical" evidence="2">
    <location>
        <begin position="228"/>
        <end position="252"/>
    </location>
</feature>
<evidence type="ECO:0000313" key="4">
    <source>
        <dbReference type="EMBL" id="KAA0186219.1"/>
    </source>
</evidence>
<keyword evidence="3" id="KW-0732">Signal</keyword>
<evidence type="ECO:0000256" key="1">
    <source>
        <dbReference type="SAM" id="MobiDB-lite"/>
    </source>
</evidence>
<gene>
    <name evidence="4" type="ORF">FBUS_06678</name>
</gene>
<reference evidence="4" key="1">
    <citation type="submission" date="2019-05" db="EMBL/GenBank/DDBJ databases">
        <title>Annotation for the trematode Fasciolopsis buski.</title>
        <authorList>
            <person name="Choi Y.-J."/>
        </authorList>
    </citation>
    <scope>NUCLEOTIDE SEQUENCE</scope>
    <source>
        <strain evidence="4">HT</strain>
        <tissue evidence="4">Whole worm</tissue>
    </source>
</reference>
<accession>A0A8E0RKZ3</accession>
<dbReference type="Proteomes" id="UP000728185">
    <property type="component" value="Unassembled WGS sequence"/>
</dbReference>
<feature type="chain" id="PRO_5034773580" evidence="3">
    <location>
        <begin position="22"/>
        <end position="377"/>
    </location>
</feature>
<name>A0A8E0RKZ3_9TREM</name>
<evidence type="ECO:0000313" key="5">
    <source>
        <dbReference type="Proteomes" id="UP000728185"/>
    </source>
</evidence>
<organism evidence="4 5">
    <name type="scientific">Fasciolopsis buskii</name>
    <dbReference type="NCBI Taxonomy" id="27845"/>
    <lineage>
        <taxon>Eukaryota</taxon>
        <taxon>Metazoa</taxon>
        <taxon>Spiralia</taxon>
        <taxon>Lophotrochozoa</taxon>
        <taxon>Platyhelminthes</taxon>
        <taxon>Trematoda</taxon>
        <taxon>Digenea</taxon>
        <taxon>Plagiorchiida</taxon>
        <taxon>Echinostomata</taxon>
        <taxon>Echinostomatoidea</taxon>
        <taxon>Fasciolidae</taxon>
        <taxon>Fasciolopsis</taxon>
    </lineage>
</organism>
<keyword evidence="5" id="KW-1185">Reference proteome</keyword>
<comment type="caution">
    <text evidence="4">The sequence shown here is derived from an EMBL/GenBank/DDBJ whole genome shotgun (WGS) entry which is preliminary data.</text>
</comment>
<evidence type="ECO:0000256" key="2">
    <source>
        <dbReference type="SAM" id="Phobius"/>
    </source>
</evidence>
<keyword evidence="2" id="KW-0812">Transmembrane</keyword>
<dbReference type="AlphaFoldDB" id="A0A8E0RKZ3"/>